<comment type="caution">
    <text evidence="1">The sequence shown here is derived from an EMBL/GenBank/DDBJ whole genome shotgun (WGS) entry which is preliminary data.</text>
</comment>
<reference evidence="1" key="1">
    <citation type="journal article" date="2015" name="Nature">
        <title>Complex archaea that bridge the gap between prokaryotes and eukaryotes.</title>
        <authorList>
            <person name="Spang A."/>
            <person name="Saw J.H."/>
            <person name="Jorgensen S.L."/>
            <person name="Zaremba-Niedzwiedzka K."/>
            <person name="Martijn J."/>
            <person name="Lind A.E."/>
            <person name="van Eijk R."/>
            <person name="Schleper C."/>
            <person name="Guy L."/>
            <person name="Ettema T.J."/>
        </authorList>
    </citation>
    <scope>NUCLEOTIDE SEQUENCE</scope>
</reference>
<accession>A0A0F9JQ31</accession>
<name>A0A0F9JQ31_9ZZZZ</name>
<proteinExistence type="predicted"/>
<sequence length="434" mass="50364">MCNFEQFKELPYIGYTYSKNKRFINHIFQTIELFNQRGKNVKIPYFKQAILLSLQTNFKQIKKFMLEIGSVSISSFKDLELHLRDFRRNKYNIYAGIILKIYNEIMLKYFIQKDLEILQNVNVRDVLNREKYLTLNYIHVIKGREVIGTIYPNGLNMVPGGGGSGLKGLIVDIPLFDVVALVSLGLKISEISKYLSKAYGTIYSEDLISKRIIDIWGSLKNLQDLVLKPVVESLIKDLNDYSLKEISETLKRSVVTLATQIKGWYEGAQFNELKLLIKHNKLDWSRVSGYIHDSRKNLKGYTVDDWVGWIVDESITQLDIAKKVGYNSRTFVVNLIPKISHTLTGISGLSYDDTRRILRKSIIKERLRKGVSPEEILGSDFNYKSIYRESGTIRLDRVEQFFETIFSDEKLSYDQIIDKYYLRSDSNDVFLGKK</sequence>
<gene>
    <name evidence="1" type="ORF">LCGC14_1427270</name>
</gene>
<dbReference type="EMBL" id="LAZR01009578">
    <property type="protein sequence ID" value="KKM71768.1"/>
    <property type="molecule type" value="Genomic_DNA"/>
</dbReference>
<evidence type="ECO:0000313" key="1">
    <source>
        <dbReference type="EMBL" id="KKM71768.1"/>
    </source>
</evidence>
<protein>
    <submittedName>
        <fullName evidence="1">Uncharacterized protein</fullName>
    </submittedName>
</protein>
<organism evidence="1">
    <name type="scientific">marine sediment metagenome</name>
    <dbReference type="NCBI Taxonomy" id="412755"/>
    <lineage>
        <taxon>unclassified sequences</taxon>
        <taxon>metagenomes</taxon>
        <taxon>ecological metagenomes</taxon>
    </lineage>
</organism>
<dbReference type="AlphaFoldDB" id="A0A0F9JQ31"/>